<protein>
    <submittedName>
        <fullName evidence="2">Uncharacterized protein</fullName>
    </submittedName>
</protein>
<evidence type="ECO:0000256" key="1">
    <source>
        <dbReference type="SAM" id="Phobius"/>
    </source>
</evidence>
<keyword evidence="1" id="KW-1133">Transmembrane helix</keyword>
<dbReference type="AlphaFoldDB" id="A0A168QBI8"/>
<evidence type="ECO:0000313" key="3">
    <source>
        <dbReference type="Proteomes" id="UP000078561"/>
    </source>
</evidence>
<gene>
    <name evidence="2" type="primary">ABSGL_10047.1 scaffold 11786</name>
</gene>
<evidence type="ECO:0000313" key="2">
    <source>
        <dbReference type="EMBL" id="SAM04187.1"/>
    </source>
</evidence>
<name>A0A168QBI8_ABSGL</name>
<dbReference type="OMA" id="ISAYMGL"/>
<organism evidence="2">
    <name type="scientific">Absidia glauca</name>
    <name type="common">Pin mould</name>
    <dbReference type="NCBI Taxonomy" id="4829"/>
    <lineage>
        <taxon>Eukaryota</taxon>
        <taxon>Fungi</taxon>
        <taxon>Fungi incertae sedis</taxon>
        <taxon>Mucoromycota</taxon>
        <taxon>Mucoromycotina</taxon>
        <taxon>Mucoromycetes</taxon>
        <taxon>Mucorales</taxon>
        <taxon>Cunninghamellaceae</taxon>
        <taxon>Absidia</taxon>
    </lineage>
</organism>
<dbReference type="EMBL" id="LT554351">
    <property type="protein sequence ID" value="SAM04187.1"/>
    <property type="molecule type" value="Genomic_DNA"/>
</dbReference>
<feature type="transmembrane region" description="Helical" evidence="1">
    <location>
        <begin position="175"/>
        <end position="199"/>
    </location>
</feature>
<feature type="transmembrane region" description="Helical" evidence="1">
    <location>
        <begin position="99"/>
        <end position="117"/>
    </location>
</feature>
<reference evidence="2" key="1">
    <citation type="submission" date="2016-04" db="EMBL/GenBank/DDBJ databases">
        <authorList>
            <person name="Evans L.H."/>
            <person name="Alamgir A."/>
            <person name="Owens N."/>
            <person name="Weber N.D."/>
            <person name="Virtaneva K."/>
            <person name="Barbian K."/>
            <person name="Babar A."/>
            <person name="Rosenke K."/>
        </authorList>
    </citation>
    <scope>NUCLEOTIDE SEQUENCE [LARGE SCALE GENOMIC DNA]</scope>
    <source>
        <strain evidence="2">CBS 101.48</strain>
    </source>
</reference>
<keyword evidence="1" id="KW-0472">Membrane</keyword>
<dbReference type="Proteomes" id="UP000078561">
    <property type="component" value="Unassembled WGS sequence"/>
</dbReference>
<accession>A0A168QBI8</accession>
<feature type="transmembrane region" description="Helical" evidence="1">
    <location>
        <begin position="12"/>
        <end position="37"/>
    </location>
</feature>
<dbReference type="STRING" id="4829.A0A168QBI8"/>
<keyword evidence="3" id="KW-1185">Reference proteome</keyword>
<dbReference type="OrthoDB" id="2405215at2759"/>
<feature type="transmembrane region" description="Helical" evidence="1">
    <location>
        <begin position="137"/>
        <end position="163"/>
    </location>
</feature>
<dbReference type="InParanoid" id="A0A168QBI8"/>
<sequence>MYQHTGGRAEDIFRYINIVIIALTACVIIVGLGLLYHRLVNLKQVIFEYRNNFIRPRAMEAILFFMVLFNILRLIQAIVVVSDTAQNIVFRQFIFEFSYEMGFTTLGVYLFGIIHALRESDRAIFDQWMYSPLFADVLCTSIIVAPYFTNTICSLGAGISAYMGLTDQANAFAQALYTVWTAHCLILSSLTLFAGYRLLNILNTHIKRKEESKANIDVSKVKLGASKVQFHQS</sequence>
<proteinExistence type="predicted"/>
<keyword evidence="1" id="KW-0812">Transmembrane</keyword>
<feature type="transmembrane region" description="Helical" evidence="1">
    <location>
        <begin position="58"/>
        <end position="79"/>
    </location>
</feature>